<dbReference type="GO" id="GO:0031122">
    <property type="term" value="P:cytoplasmic microtubule organization"/>
    <property type="evidence" value="ECO:0007669"/>
    <property type="project" value="TreeGrafter"/>
</dbReference>
<evidence type="ECO:0000259" key="6">
    <source>
        <dbReference type="Pfam" id="PF04130"/>
    </source>
</evidence>
<dbReference type="GO" id="GO:0007020">
    <property type="term" value="P:microtubule nucleation"/>
    <property type="evidence" value="ECO:0007669"/>
    <property type="project" value="InterPro"/>
</dbReference>
<proteinExistence type="inferred from homology"/>
<evidence type="ECO:0000256" key="2">
    <source>
        <dbReference type="ARBA" id="ARBA00022490"/>
    </source>
</evidence>
<sequence length="954" mass="107872">MDTLQNVDQVPRYSPRIRDEALPQELAILATYMEPHSHRIDQLRKERLLMGSKARNQAHFWDIMGLEVISNKSSPTVFLSEQNAFVYSAARYEWLPNSKNQGVDKIYLNHEEFLLTLRVTALGTSSVYHTWDPIQERFIYAKSSEGIQGYLVIDGADEVICQSISQRFLTIGTLMRRLEVLLHTLRAGSSQVPTIHAFAHSLSTILIYLREDITYCFAHNIGTDCALSAFWMQFAIHEEILIVLSSFYGRTENTTPDQYPSLDHDPVPLLNRIHDELAMHIERHSSRLIISLFAFILTNTCHDYLREISQSIGYGVVQIKKSTYVVGERPDQYALDEIEGERPVDDVYSAIDQLSTDFPSFFPNELLEVLPAAQKSLILLQAAQPEHPLLVAPEGQDPIRWFWTSQEIEAAWHRTHQEEEVSEPPSRIESPTECHSSVTYKPELLQFRIFDQDPSYYDGQSAMKTENNSVTVLKTFITKFPGQLPPITPTLPLLASLVFSKLVEHASKLSNALLSVFLSSDGNLNLRAHLELLRSFLLVTSPAFESRLSSALFSDAEEYHLDIKSGTSLYALRRRSSKKVSPGSRPWAVGLASDLLEKDVWPPVDADLGFFLRTVIVDSIENNVGGDEGAKVCEEAEYRLGFAIRDLPIGSGKERWLNPLGMALDFLYMDYKPPHSLQVLITSDVLSKYQRMFSFILRLMRVTYAIKAIFRMTLPSPKPLFETLVQSRKLMLHFRFVAHSFISNLSAYVFDTAIGGNFDPFIGRLTVTVAATSSSAPVSRPATPTSTRFGLLSEPGSERFTDVFMLSKHHSDLLDNILSACLLRSGQREVGDILRQSLEIVLEFAVLMGELHRGRLKEYQAAPALEDLFQRFRVKTKTLTRVLKELAEKTGANTAIRASMPMDPMDTGRTTIMRPTGGMEALSHLLMRLDLSDWWTGLGSKRKNERVKAENYGH</sequence>
<accession>A0A2A9NRV9</accession>
<dbReference type="GO" id="GO:0000278">
    <property type="term" value="P:mitotic cell cycle"/>
    <property type="evidence" value="ECO:0007669"/>
    <property type="project" value="TreeGrafter"/>
</dbReference>
<dbReference type="Pfam" id="PF04130">
    <property type="entry name" value="GCP_C_terminal"/>
    <property type="match status" value="1"/>
</dbReference>
<dbReference type="GO" id="GO:0000930">
    <property type="term" value="C:gamma-tubulin complex"/>
    <property type="evidence" value="ECO:0007669"/>
    <property type="project" value="TreeGrafter"/>
</dbReference>
<dbReference type="GO" id="GO:0005874">
    <property type="term" value="C:microtubule"/>
    <property type="evidence" value="ECO:0007669"/>
    <property type="project" value="UniProtKB-KW"/>
</dbReference>
<name>A0A2A9NRV9_9AGAR</name>
<dbReference type="GO" id="GO:0000922">
    <property type="term" value="C:spindle pole"/>
    <property type="evidence" value="ECO:0007669"/>
    <property type="project" value="InterPro"/>
</dbReference>
<dbReference type="OrthoDB" id="775571at2759"/>
<dbReference type="InterPro" id="IPR040457">
    <property type="entry name" value="GCP_C"/>
</dbReference>
<keyword evidence="3 5" id="KW-0493">Microtubule</keyword>
<evidence type="ECO:0000313" key="7">
    <source>
        <dbReference type="EMBL" id="PFH53725.1"/>
    </source>
</evidence>
<evidence type="ECO:0000256" key="3">
    <source>
        <dbReference type="ARBA" id="ARBA00022701"/>
    </source>
</evidence>
<organism evidence="7 8">
    <name type="scientific">Amanita thiersii Skay4041</name>
    <dbReference type="NCBI Taxonomy" id="703135"/>
    <lineage>
        <taxon>Eukaryota</taxon>
        <taxon>Fungi</taxon>
        <taxon>Dikarya</taxon>
        <taxon>Basidiomycota</taxon>
        <taxon>Agaricomycotina</taxon>
        <taxon>Agaricomycetes</taxon>
        <taxon>Agaricomycetidae</taxon>
        <taxon>Agaricales</taxon>
        <taxon>Pluteineae</taxon>
        <taxon>Amanitaceae</taxon>
        <taxon>Amanita</taxon>
    </lineage>
</organism>
<dbReference type="EMBL" id="KZ301972">
    <property type="protein sequence ID" value="PFH53725.1"/>
    <property type="molecule type" value="Genomic_DNA"/>
</dbReference>
<keyword evidence="4 5" id="KW-0206">Cytoskeleton</keyword>
<dbReference type="GO" id="GO:0005816">
    <property type="term" value="C:spindle pole body"/>
    <property type="evidence" value="ECO:0007669"/>
    <property type="project" value="UniProtKB-ARBA"/>
</dbReference>
<evidence type="ECO:0000256" key="1">
    <source>
        <dbReference type="ARBA" id="ARBA00010337"/>
    </source>
</evidence>
<comment type="subcellular location">
    <subcellularLocation>
        <location evidence="5">Cytoplasm</location>
        <location evidence="5">Cytoskeleton</location>
        <location evidence="5">Microtubule organizing center</location>
    </subcellularLocation>
</comment>
<dbReference type="PANTHER" id="PTHR19302:SF70">
    <property type="entry name" value="GAMMA-TUBULIN COMPLEX COMPONENT 6"/>
    <property type="match status" value="1"/>
</dbReference>
<dbReference type="STRING" id="703135.A0A2A9NRV9"/>
<evidence type="ECO:0000313" key="8">
    <source>
        <dbReference type="Proteomes" id="UP000242287"/>
    </source>
</evidence>
<gene>
    <name evidence="7" type="ORF">AMATHDRAFT_187068</name>
</gene>
<dbReference type="GO" id="GO:0051321">
    <property type="term" value="P:meiotic cell cycle"/>
    <property type="evidence" value="ECO:0007669"/>
    <property type="project" value="TreeGrafter"/>
</dbReference>
<keyword evidence="8" id="KW-1185">Reference proteome</keyword>
<evidence type="ECO:0000256" key="4">
    <source>
        <dbReference type="ARBA" id="ARBA00023212"/>
    </source>
</evidence>
<reference evidence="7 8" key="1">
    <citation type="submission" date="2014-02" db="EMBL/GenBank/DDBJ databases">
        <title>Transposable element dynamics among asymbiotic and ectomycorrhizal Amanita fungi.</title>
        <authorList>
            <consortium name="DOE Joint Genome Institute"/>
            <person name="Hess J."/>
            <person name="Skrede I."/>
            <person name="Wolfe B."/>
            <person name="LaButti K."/>
            <person name="Ohm R.A."/>
            <person name="Grigoriev I.V."/>
            <person name="Pringle A."/>
        </authorList>
    </citation>
    <scope>NUCLEOTIDE SEQUENCE [LARGE SCALE GENOMIC DNA]</scope>
    <source>
        <strain evidence="7 8">SKay4041</strain>
    </source>
</reference>
<dbReference type="GO" id="GO:0051225">
    <property type="term" value="P:spindle assembly"/>
    <property type="evidence" value="ECO:0007669"/>
    <property type="project" value="TreeGrafter"/>
</dbReference>
<dbReference type="Gene3D" id="1.20.120.1900">
    <property type="entry name" value="Gamma-tubulin complex, C-terminal domain"/>
    <property type="match status" value="1"/>
</dbReference>
<dbReference type="AlphaFoldDB" id="A0A2A9NRV9"/>
<dbReference type="InterPro" id="IPR007259">
    <property type="entry name" value="GCP"/>
</dbReference>
<dbReference type="GO" id="GO:0051011">
    <property type="term" value="F:microtubule minus-end binding"/>
    <property type="evidence" value="ECO:0007669"/>
    <property type="project" value="TreeGrafter"/>
</dbReference>
<evidence type="ECO:0000256" key="5">
    <source>
        <dbReference type="RuleBase" id="RU363050"/>
    </source>
</evidence>
<dbReference type="PANTHER" id="PTHR19302">
    <property type="entry name" value="GAMMA TUBULIN COMPLEX PROTEIN"/>
    <property type="match status" value="1"/>
</dbReference>
<dbReference type="GO" id="GO:0043015">
    <property type="term" value="F:gamma-tubulin binding"/>
    <property type="evidence" value="ECO:0007669"/>
    <property type="project" value="InterPro"/>
</dbReference>
<feature type="domain" description="Gamma tubulin complex component C-terminal" evidence="6">
    <location>
        <begin position="526"/>
        <end position="935"/>
    </location>
</feature>
<protein>
    <recommendedName>
        <fullName evidence="5">Spindle pole body component</fullName>
    </recommendedName>
</protein>
<dbReference type="InterPro" id="IPR042241">
    <property type="entry name" value="GCP_C_sf"/>
</dbReference>
<dbReference type="Proteomes" id="UP000242287">
    <property type="component" value="Unassembled WGS sequence"/>
</dbReference>
<comment type="similarity">
    <text evidence="1 5">Belongs to the TUBGCP family.</text>
</comment>
<keyword evidence="2 5" id="KW-0963">Cytoplasm</keyword>